<gene>
    <name evidence="2" type="ORF">JCM16775_0781</name>
</gene>
<keyword evidence="3" id="KW-1185">Reference proteome</keyword>
<dbReference type="Proteomes" id="UP000321892">
    <property type="component" value="Chromosome"/>
</dbReference>
<sequence length="556" mass="62319">MNSILQNQKPVEFFSAERIKIEIDGQQILWRDMTLKIDSRIGEHTVGKIKYIASLQQINIYDAAIDKDDDIKIIISGRSNISNENGDSNDKIFLNGIIDDIKLSEIKTGSLVVEITCISKSIILDRIPRYRSFQDPSLTYSAIAEEINKNYGANGEKIISVGEDMKEVPRMTIQYNETDWEYLKRLASYTGQPVMPYYDKVLVGFLKNQAVQTPNTTYSQYGKSKKNKRTMYKITGTEVYPVSTPIKLKTRNRAGGEETENDYYVIESRIYNEGNTLKCEYTLGKQTDYFVDPIPHEKIRGAVIEARTVHIARTDESKSNHGRNDGSSDNLEGRAIGAKPLNKYIEQTENNQNENVKERVKASDIAVMTLNLTEGLLKLGENGQSFEDKYAGKSYFPYITPYSQSNTGFTPAPEVNDRVALYFPNGNETQAIVLGAVNNDGNGRFTDVANRNYHVGDSDFNMMLAKDKLSTIAESSISHTSKTISENADTIFESAKNIVNISDEYLEIIEKEKMIIASDISQVAQNKTNIISNGDTEITSDGFSVINGGINVLLNK</sequence>
<proteinExistence type="predicted"/>
<organism evidence="2 3">
    <name type="scientific">Leptotrichia hofstadii</name>
    <dbReference type="NCBI Taxonomy" id="157688"/>
    <lineage>
        <taxon>Bacteria</taxon>
        <taxon>Fusobacteriati</taxon>
        <taxon>Fusobacteriota</taxon>
        <taxon>Fusobacteriia</taxon>
        <taxon>Fusobacteriales</taxon>
        <taxon>Leptotrichiaceae</taxon>
        <taxon>Leptotrichia</taxon>
    </lineage>
</organism>
<evidence type="ECO:0000313" key="3">
    <source>
        <dbReference type="Proteomes" id="UP000321892"/>
    </source>
</evidence>
<reference evidence="2 3" key="1">
    <citation type="submission" date="2019-07" db="EMBL/GenBank/DDBJ databases">
        <title>Complete Genome Sequence of Leptotrichia hofstadii Strain JCM16775.</title>
        <authorList>
            <person name="Watanabe S."/>
            <person name="Cui L."/>
        </authorList>
    </citation>
    <scope>NUCLEOTIDE SEQUENCE [LARGE SCALE GENOMIC DNA]</scope>
    <source>
        <strain evidence="2 3">JCM16775</strain>
    </source>
</reference>
<dbReference type="OrthoDB" id="90030at2"/>
<accession>A0A510JFQ5</accession>
<evidence type="ECO:0000256" key="1">
    <source>
        <dbReference type="SAM" id="MobiDB-lite"/>
    </source>
</evidence>
<feature type="region of interest" description="Disordered" evidence="1">
    <location>
        <begin position="314"/>
        <end position="333"/>
    </location>
</feature>
<feature type="compositionally biased region" description="Basic and acidic residues" evidence="1">
    <location>
        <begin position="314"/>
        <end position="326"/>
    </location>
</feature>
<evidence type="ECO:0000313" key="2">
    <source>
        <dbReference type="EMBL" id="BBM38074.1"/>
    </source>
</evidence>
<dbReference type="AlphaFoldDB" id="A0A510JFQ5"/>
<dbReference type="KEGG" id="lhf:JCM16775_0781"/>
<dbReference type="RefSeq" id="WP_026746746.1">
    <property type="nucleotide sequence ID" value="NZ_AP019823.1"/>
</dbReference>
<dbReference type="Gene3D" id="3.55.50.10">
    <property type="entry name" value="Baseplate protein-like domains"/>
    <property type="match status" value="1"/>
</dbReference>
<dbReference type="EMBL" id="AP019823">
    <property type="protein sequence ID" value="BBM38074.1"/>
    <property type="molecule type" value="Genomic_DNA"/>
</dbReference>
<protein>
    <submittedName>
        <fullName evidence="2">Uncharacterized protein</fullName>
    </submittedName>
</protein>
<name>A0A510JFQ5_9FUSO</name>
<dbReference type="SUPFAM" id="SSF69279">
    <property type="entry name" value="Phage tail proteins"/>
    <property type="match status" value="1"/>
</dbReference>